<keyword evidence="2" id="KW-0004">4Fe-4S</keyword>
<evidence type="ECO:0000256" key="5">
    <source>
        <dbReference type="ARBA" id="ARBA00023002"/>
    </source>
</evidence>
<dbReference type="KEGG" id="dhy:DESAM_21466"/>
<dbReference type="InterPro" id="IPR013785">
    <property type="entry name" value="Aldolase_TIM"/>
</dbReference>
<accession>L0RAD7</accession>
<dbReference type="eggNOG" id="COG0535">
    <property type="taxonomic scope" value="Bacteria"/>
</dbReference>
<keyword evidence="6" id="KW-0408">Iron</keyword>
<dbReference type="AlphaFoldDB" id="L0RAD7"/>
<dbReference type="PROSITE" id="PS51918">
    <property type="entry name" value="RADICAL_SAM"/>
    <property type="match status" value="1"/>
</dbReference>
<keyword evidence="7" id="KW-0411">Iron-sulfur</keyword>
<dbReference type="InterPro" id="IPR034391">
    <property type="entry name" value="AdoMet-like_SPASM_containing"/>
</dbReference>
<dbReference type="InterPro" id="IPR050377">
    <property type="entry name" value="Radical_SAM_PqqE_MftC-like"/>
</dbReference>
<organism evidence="9 10">
    <name type="scientific">Maridesulfovibrio hydrothermalis AM13 = DSM 14728</name>
    <dbReference type="NCBI Taxonomy" id="1121451"/>
    <lineage>
        <taxon>Bacteria</taxon>
        <taxon>Pseudomonadati</taxon>
        <taxon>Thermodesulfobacteriota</taxon>
        <taxon>Desulfovibrionia</taxon>
        <taxon>Desulfovibrionales</taxon>
        <taxon>Desulfovibrionaceae</taxon>
        <taxon>Maridesulfovibrio</taxon>
    </lineage>
</organism>
<dbReference type="SFLD" id="SFLDG01387">
    <property type="entry name" value="BtrN-like_SPASM_domain_contain"/>
    <property type="match status" value="1"/>
</dbReference>
<proteinExistence type="predicted"/>
<keyword evidence="5" id="KW-0560">Oxidoreductase</keyword>
<dbReference type="HOGENOM" id="CLU_009273_1_1_7"/>
<evidence type="ECO:0000256" key="7">
    <source>
        <dbReference type="ARBA" id="ARBA00023014"/>
    </source>
</evidence>
<reference evidence="9 10" key="1">
    <citation type="submission" date="2012-10" db="EMBL/GenBank/DDBJ databases">
        <authorList>
            <person name="Genoscope - CEA"/>
        </authorList>
    </citation>
    <scope>NUCLEOTIDE SEQUENCE [LARGE SCALE GENOMIC DNA]</scope>
    <source>
        <strain evidence="10">AM13 / DSM 14728</strain>
    </source>
</reference>
<keyword evidence="10" id="KW-1185">Reference proteome</keyword>
<dbReference type="PROSITE" id="PS01305">
    <property type="entry name" value="MOAA_NIFB_PQQE"/>
    <property type="match status" value="1"/>
</dbReference>
<sequence length="454" mass="50019">MPVSIEIQGEKEKMKDLIAPAKLSYPTRLQVEVTTRCNMRCAMCVKSAAGSDIVEDNLNFEMFRKLGPALEHCEALVLNGIGEPLLNPELAEMAAFARKRMPDNGWIGFQTNGLLFTEEVAERLVCAGVDTFCISVDSLEAGGSGGELHGQTSVERLARTFALLRGAGEKCGRKINLGVEFVLMAETAAQLPAVIDWAAGQGAGFVIGSHVLAHDKSIQGQSLFNPNTRKATAIFDKWQSRAKESGLDLHDYYKIVWKFLKTEPEKILAGLVKRMLTEAKEQGIWVHFRSLLDWDKRGRSGDGNAISDIFQRAEILAVELGVELRLPPLMALDDLHCRFVEGGAAFVTSQGDVSPCQFLWHGYTCYLDGSEKQVKSRLFGNLAENDFAEIWRSASYADFRSAVLEYDYPYCSNCPLVPCDDIRGSSYDFEADCHGAVVPCGHCPWAMGGLQCLL</sequence>
<dbReference type="GO" id="GO:0051539">
    <property type="term" value="F:4 iron, 4 sulfur cluster binding"/>
    <property type="evidence" value="ECO:0007669"/>
    <property type="project" value="UniProtKB-KW"/>
</dbReference>
<dbReference type="STRING" id="1121451.DESAM_21466"/>
<evidence type="ECO:0000259" key="8">
    <source>
        <dbReference type="PROSITE" id="PS51918"/>
    </source>
</evidence>
<gene>
    <name evidence="9" type="ORF">DESAM_21466</name>
</gene>
<dbReference type="Pfam" id="PF04055">
    <property type="entry name" value="Radical_SAM"/>
    <property type="match status" value="1"/>
</dbReference>
<dbReference type="PATRIC" id="fig|1121451.3.peg.1709"/>
<dbReference type="GO" id="GO:0016491">
    <property type="term" value="F:oxidoreductase activity"/>
    <property type="evidence" value="ECO:0007669"/>
    <property type="project" value="UniProtKB-KW"/>
</dbReference>
<dbReference type="PANTHER" id="PTHR11228:SF7">
    <property type="entry name" value="PQQA PEPTIDE CYCLASE"/>
    <property type="match status" value="1"/>
</dbReference>
<dbReference type="SUPFAM" id="SSF102114">
    <property type="entry name" value="Radical SAM enzymes"/>
    <property type="match status" value="2"/>
</dbReference>
<evidence type="ECO:0000256" key="1">
    <source>
        <dbReference type="ARBA" id="ARBA00001966"/>
    </source>
</evidence>
<dbReference type="EMBL" id="FO203522">
    <property type="protein sequence ID" value="CCO23743.1"/>
    <property type="molecule type" value="Genomic_DNA"/>
</dbReference>
<name>L0RAD7_9BACT</name>
<evidence type="ECO:0000313" key="9">
    <source>
        <dbReference type="EMBL" id="CCO23743.1"/>
    </source>
</evidence>
<dbReference type="PANTHER" id="PTHR11228">
    <property type="entry name" value="RADICAL SAM DOMAIN PROTEIN"/>
    <property type="match status" value="1"/>
</dbReference>
<dbReference type="InterPro" id="IPR058240">
    <property type="entry name" value="rSAM_sf"/>
</dbReference>
<evidence type="ECO:0000256" key="2">
    <source>
        <dbReference type="ARBA" id="ARBA00022485"/>
    </source>
</evidence>
<dbReference type="CDD" id="cd21121">
    <property type="entry name" value="SPASM_Cmo-like"/>
    <property type="match status" value="1"/>
</dbReference>
<dbReference type="InterPro" id="IPR000385">
    <property type="entry name" value="MoaA_NifB_PqqE_Fe-S-bd_CS"/>
</dbReference>
<dbReference type="InterPro" id="IPR023885">
    <property type="entry name" value="4Fe4S-binding_SPASM_dom"/>
</dbReference>
<dbReference type="Proteomes" id="UP000010808">
    <property type="component" value="Chromosome"/>
</dbReference>
<dbReference type="NCBIfam" id="TIGR04311">
    <property type="entry name" value="rSAM_Geo_metal"/>
    <property type="match status" value="1"/>
</dbReference>
<evidence type="ECO:0000313" key="10">
    <source>
        <dbReference type="Proteomes" id="UP000010808"/>
    </source>
</evidence>
<dbReference type="CDD" id="cd01335">
    <property type="entry name" value="Radical_SAM"/>
    <property type="match status" value="1"/>
</dbReference>
<keyword evidence="4" id="KW-0479">Metal-binding</keyword>
<dbReference type="GO" id="GO:0046872">
    <property type="term" value="F:metal ion binding"/>
    <property type="evidence" value="ECO:0007669"/>
    <property type="project" value="UniProtKB-KW"/>
</dbReference>
<dbReference type="InterPro" id="IPR027586">
    <property type="entry name" value="rSAM_metal_mat"/>
</dbReference>
<protein>
    <submittedName>
        <fullName evidence="9">Radical SAM domain protein</fullName>
    </submittedName>
</protein>
<evidence type="ECO:0000256" key="4">
    <source>
        <dbReference type="ARBA" id="ARBA00022723"/>
    </source>
</evidence>
<dbReference type="Gene3D" id="3.20.20.70">
    <property type="entry name" value="Aldolase class I"/>
    <property type="match status" value="2"/>
</dbReference>
<dbReference type="RefSeq" id="WP_015336346.1">
    <property type="nucleotide sequence ID" value="NC_020055.1"/>
</dbReference>
<evidence type="ECO:0000256" key="3">
    <source>
        <dbReference type="ARBA" id="ARBA00022691"/>
    </source>
</evidence>
<evidence type="ECO:0000256" key="6">
    <source>
        <dbReference type="ARBA" id="ARBA00023004"/>
    </source>
</evidence>
<comment type="cofactor">
    <cofactor evidence="1">
        <name>[4Fe-4S] cluster</name>
        <dbReference type="ChEBI" id="CHEBI:49883"/>
    </cofactor>
</comment>
<dbReference type="SFLD" id="SFLDS00029">
    <property type="entry name" value="Radical_SAM"/>
    <property type="match status" value="1"/>
</dbReference>
<keyword evidence="3" id="KW-0949">S-adenosyl-L-methionine</keyword>
<dbReference type="InterPro" id="IPR007197">
    <property type="entry name" value="rSAM"/>
</dbReference>
<dbReference type="Pfam" id="PF13186">
    <property type="entry name" value="SPASM"/>
    <property type="match status" value="1"/>
</dbReference>
<dbReference type="SFLD" id="SFLDG01067">
    <property type="entry name" value="SPASM/twitch_domain_containing"/>
    <property type="match status" value="1"/>
</dbReference>
<feature type="domain" description="Radical SAM core" evidence="8">
    <location>
        <begin position="23"/>
        <end position="248"/>
    </location>
</feature>